<dbReference type="EMBL" id="ABOX02000077">
    <property type="protein sequence ID" value="EEF57254.1"/>
    <property type="molecule type" value="Genomic_DNA"/>
</dbReference>
<accession>B9XSC1</accession>
<dbReference type="Proteomes" id="UP000003688">
    <property type="component" value="Unassembled WGS sequence"/>
</dbReference>
<protein>
    <recommendedName>
        <fullName evidence="3">Methyltransferase type 11</fullName>
    </recommendedName>
</protein>
<dbReference type="SUPFAM" id="SSF53335">
    <property type="entry name" value="S-adenosyl-L-methionine-dependent methyltransferases"/>
    <property type="match status" value="1"/>
</dbReference>
<dbReference type="AlphaFoldDB" id="B9XSC1"/>
<sequence>MHLVEHLHDLTLLMKEAKRLLEKGGEFYIETPHPKTVALASPKGSGAGTFTLNFYDDPTHIKPVAIGAVARLLREEGFEILKSGTSRNWLFAASHLVYQFLPPSRQKYTARVHWLGWSAYVIARKR</sequence>
<evidence type="ECO:0000313" key="1">
    <source>
        <dbReference type="EMBL" id="EEF57254.1"/>
    </source>
</evidence>
<proteinExistence type="predicted"/>
<gene>
    <name evidence="1" type="ORF">Cflav_PD0407</name>
</gene>
<evidence type="ECO:0008006" key="3">
    <source>
        <dbReference type="Google" id="ProtNLM"/>
    </source>
</evidence>
<keyword evidence="2" id="KW-1185">Reference proteome</keyword>
<organism evidence="1 2">
    <name type="scientific">Pedosphaera parvula (strain Ellin514)</name>
    <dbReference type="NCBI Taxonomy" id="320771"/>
    <lineage>
        <taxon>Bacteria</taxon>
        <taxon>Pseudomonadati</taxon>
        <taxon>Verrucomicrobiota</taxon>
        <taxon>Pedosphaerae</taxon>
        <taxon>Pedosphaerales</taxon>
        <taxon>Pedosphaeraceae</taxon>
        <taxon>Pedosphaera</taxon>
    </lineage>
</organism>
<dbReference type="Pfam" id="PF13489">
    <property type="entry name" value="Methyltransf_23"/>
    <property type="match status" value="1"/>
</dbReference>
<comment type="caution">
    <text evidence="1">The sequence shown here is derived from an EMBL/GenBank/DDBJ whole genome shotgun (WGS) entry which is preliminary data.</text>
</comment>
<reference evidence="1 2" key="1">
    <citation type="journal article" date="2011" name="J. Bacteriol.">
        <title>Genome sequence of 'Pedosphaera parvula' Ellin514, an aerobic Verrucomicrobial isolate from pasture soil.</title>
        <authorList>
            <person name="Kant R."/>
            <person name="van Passel M.W."/>
            <person name="Sangwan P."/>
            <person name="Palva A."/>
            <person name="Lucas S."/>
            <person name="Copeland A."/>
            <person name="Lapidus A."/>
            <person name="Glavina Del Rio T."/>
            <person name="Dalin E."/>
            <person name="Tice H."/>
            <person name="Bruce D."/>
            <person name="Goodwin L."/>
            <person name="Pitluck S."/>
            <person name="Chertkov O."/>
            <person name="Larimer F.W."/>
            <person name="Land M.L."/>
            <person name="Hauser L."/>
            <person name="Brettin T.S."/>
            <person name="Detter J.C."/>
            <person name="Han S."/>
            <person name="de Vos W.M."/>
            <person name="Janssen P.H."/>
            <person name="Smidt H."/>
        </authorList>
    </citation>
    <scope>NUCLEOTIDE SEQUENCE [LARGE SCALE GENOMIC DNA]</scope>
    <source>
        <strain evidence="1 2">Ellin514</strain>
    </source>
</reference>
<dbReference type="InterPro" id="IPR029063">
    <property type="entry name" value="SAM-dependent_MTases_sf"/>
</dbReference>
<evidence type="ECO:0000313" key="2">
    <source>
        <dbReference type="Proteomes" id="UP000003688"/>
    </source>
</evidence>
<dbReference type="STRING" id="320771.Cflav_PD0407"/>
<name>B9XSC1_PEDPL</name>
<dbReference type="Gene3D" id="3.40.50.150">
    <property type="entry name" value="Vaccinia Virus protein VP39"/>
    <property type="match status" value="1"/>
</dbReference>